<sequence>MSELEAVNRYILERVQEGSFDGDSAVSLLRKLNGVDPSKDIAIVGMSCRFPRADDYDEYWRNIINKVGVIGTFPEDRARDTGHAMKLKAGWLEHIGDFDAAFFRISPKEALSMHPEQRIFLEAAWTCLEDAGYCGPSVEGSNVGVFVGVDHSYPMDYVAHDAAHSLLDMTGSMSSVMASRIAFVLDLRGPNMVLDTACSSGLVAVHQACLSIRAGESDLAIAGGLHLLSDTDASFDGVESTSGVLASFDRNSQGTVWGEGLGLVVLKAADRAIADNDHIYAIIRGSAVNNDGRSNGITAPKASTQADVILRAWRDAGIDPEHLSYVEAHATGTVLGDPIEVDGLTTAFARHTSRKQFCALGSVKPNLGHGVSAASMSSLLKVLLAMRARKLPPNINFEEPNPYIAFHESPLYVSDVLQPWTPNGPRLLAAVSSFGFGRTNAHVVLEEAPAREVPADPAPAPDPDRLVFALSARTEAALWHYVRAVHDHLVDHPQLSPADVCFTLAVGRMQFEHRLAFEFAGRAELLARLAELSSPDRHLAGVHVGRHRVISANMIAQDAHDLTGTQQRALTAQAAALLTGDPLGAEARSDLCDLFVGGASVDWAATFSTPGLGRVPLPTYPFQRKHFWIEPEPESPTLVEPDALHPLVEKLLARSRSEDIYGTRFEVGKQWILTEHVINGHNVIPGTAFLEMMHAACAQTCGQPQLELADVVFHASATVRPDEPLDVQITVRTVEGAFEIEILSEDPDLGWVTHATGRGIPLAATRPPTVLDPAITRARCDEVLPFDLSKEYGGFRFGPRWRNVTEIVYNSRQEIFTDLVMAEDFLADLDEYFLHPALLDNAINIGSEFLIQNVTHTMFLPFACKSIKIYAPLPQSFVSVQVIRNPIKNDMGAASIDVTLVDAAGRVILTLEKYSLKRVNHELFVNSVYHRVGFKETPLPPTAVGGSAHSLAASTVLLVADQPDQGLVIAEASRQLEAVGAKVVVAATDADLDLVFAALGDDRLGAVVHAGAFGRRSPRSAQDLTSQVDAGTHSLVRLAQALARRESAGQLPLLVLVDAVSPVGGNADVQNPVGACVGALAKVLSAEHARLTVGCLDTQAEVVPSLVDEIAALQDGALVVWRGAHRYAAVVEEAQLETFPAEPVEIRDTGVYLITGGLDGIAAAIIEGLTTEERHPRFTVLSRTPIPDDPAEWDAAANAGPPAVAARVARLREMRERGIDVHPVAGDVADLDGMRQVCAQLRDRFGAINGVVHGAGLPAGSYVVNTSLEEFDRVLRPKVAGTWVLEEVTREDDLAFFLLSSSLISVFGPAGQGAYAAANAYLNATASMRRARGQKSTAIAWSVWSESGMATAYDADQVRGVFHSLTDAAGAEAAVGVLDRDVAVLLVGGLDHGRIREAGGAIGLPLSDALRAKLRMGQPRKQERPRRREVVVLSSEPLTDTEVAVANIWGTLQALDEVSVHEPFSDSGGDSLVISQFVNALNEHQQTVLDISDVYANPTVRQLAGYLDGRQAPPLPEAAPTAERVLTVEEIMDGLDRGELSMDEAQQLLERVE</sequence>
<dbReference type="PROSITE" id="PS52019">
    <property type="entry name" value="PKS_MFAS_DH"/>
    <property type="match status" value="1"/>
</dbReference>
<dbReference type="Gene3D" id="3.40.50.720">
    <property type="entry name" value="NAD(P)-binding Rossmann-like Domain"/>
    <property type="match status" value="1"/>
</dbReference>
<dbReference type="SMART" id="SM00826">
    <property type="entry name" value="PKS_DH"/>
    <property type="match status" value="1"/>
</dbReference>
<evidence type="ECO:0000259" key="5">
    <source>
        <dbReference type="PROSITE" id="PS50075"/>
    </source>
</evidence>
<dbReference type="InterPro" id="IPR049900">
    <property type="entry name" value="PKS_mFAS_DH"/>
</dbReference>
<dbReference type="PROSITE" id="PS52004">
    <property type="entry name" value="KS3_2"/>
    <property type="match status" value="1"/>
</dbReference>
<dbReference type="InterPro" id="IPR020807">
    <property type="entry name" value="PKS_DH"/>
</dbReference>
<dbReference type="Pfam" id="PF08659">
    <property type="entry name" value="KR"/>
    <property type="match status" value="1"/>
</dbReference>
<dbReference type="PROSITE" id="PS50075">
    <property type="entry name" value="CARRIER"/>
    <property type="match status" value="1"/>
</dbReference>
<keyword evidence="1" id="KW-0596">Phosphopantetheine</keyword>
<dbReference type="Gene3D" id="1.10.1240.100">
    <property type="match status" value="1"/>
</dbReference>
<dbReference type="GO" id="GO:0006633">
    <property type="term" value="P:fatty acid biosynthetic process"/>
    <property type="evidence" value="ECO:0007669"/>
    <property type="project" value="InterPro"/>
</dbReference>
<feature type="active site" description="Proton donor; for dehydratase activity" evidence="4">
    <location>
        <position position="840"/>
    </location>
</feature>
<dbReference type="Pfam" id="PF16197">
    <property type="entry name" value="KAsynt_C_assoc"/>
    <property type="match status" value="1"/>
</dbReference>
<evidence type="ECO:0000256" key="1">
    <source>
        <dbReference type="ARBA" id="ARBA00022450"/>
    </source>
</evidence>
<dbReference type="PANTHER" id="PTHR43775">
    <property type="entry name" value="FATTY ACID SYNTHASE"/>
    <property type="match status" value="1"/>
</dbReference>
<dbReference type="Gene3D" id="3.10.129.110">
    <property type="entry name" value="Polyketide synthase dehydratase"/>
    <property type="match status" value="1"/>
</dbReference>
<dbReference type="Pfam" id="PF00109">
    <property type="entry name" value="ketoacyl-synt"/>
    <property type="match status" value="1"/>
</dbReference>
<dbReference type="SUPFAM" id="SSF53901">
    <property type="entry name" value="Thiolase-like"/>
    <property type="match status" value="1"/>
</dbReference>
<accession>A0A9D7T7P4</accession>
<dbReference type="CDD" id="cd00833">
    <property type="entry name" value="PKS"/>
    <property type="match status" value="1"/>
</dbReference>
<dbReference type="GO" id="GO:0004312">
    <property type="term" value="F:fatty acid synthase activity"/>
    <property type="evidence" value="ECO:0007669"/>
    <property type="project" value="TreeGrafter"/>
</dbReference>
<dbReference type="InterPro" id="IPR049551">
    <property type="entry name" value="PKS_DH_C"/>
</dbReference>
<feature type="domain" description="Carrier" evidence="5">
    <location>
        <begin position="1436"/>
        <end position="1511"/>
    </location>
</feature>
<dbReference type="InterPro" id="IPR020806">
    <property type="entry name" value="PKS_PP-bd"/>
</dbReference>
<evidence type="ECO:0000256" key="2">
    <source>
        <dbReference type="ARBA" id="ARBA00022553"/>
    </source>
</evidence>
<evidence type="ECO:0000259" key="7">
    <source>
        <dbReference type="PROSITE" id="PS52019"/>
    </source>
</evidence>
<dbReference type="InterPro" id="IPR014030">
    <property type="entry name" value="Ketoacyl_synth_N"/>
</dbReference>
<dbReference type="InterPro" id="IPR014031">
    <property type="entry name" value="Ketoacyl_synth_C"/>
</dbReference>
<feature type="domain" description="Ketosynthase family 3 (KS3)" evidence="6">
    <location>
        <begin position="38"/>
        <end position="447"/>
    </location>
</feature>
<gene>
    <name evidence="8" type="ORF">IPP00_07650</name>
</gene>
<dbReference type="PANTHER" id="PTHR43775:SF37">
    <property type="entry name" value="SI:DKEY-61P9.11"/>
    <property type="match status" value="1"/>
</dbReference>
<comment type="caution">
    <text evidence="8">The sequence shown here is derived from an EMBL/GenBank/DDBJ whole genome shotgun (WGS) entry which is preliminary data.</text>
</comment>
<dbReference type="InterPro" id="IPR042104">
    <property type="entry name" value="PKS_dehydratase_sf"/>
</dbReference>
<dbReference type="EMBL" id="JADKGK010000016">
    <property type="protein sequence ID" value="MBL0003860.1"/>
    <property type="molecule type" value="Genomic_DNA"/>
</dbReference>
<dbReference type="Pfam" id="PF02801">
    <property type="entry name" value="Ketoacyl-synt_C"/>
    <property type="match status" value="1"/>
</dbReference>
<organism evidence="8 9">
    <name type="scientific">Candidatus Phosphoribacter hodrii</name>
    <dbReference type="NCBI Taxonomy" id="2953743"/>
    <lineage>
        <taxon>Bacteria</taxon>
        <taxon>Bacillati</taxon>
        <taxon>Actinomycetota</taxon>
        <taxon>Actinomycetes</taxon>
        <taxon>Micrococcales</taxon>
        <taxon>Dermatophilaceae</taxon>
        <taxon>Candidatus Phosphoribacter</taxon>
    </lineage>
</organism>
<evidence type="ECO:0000256" key="4">
    <source>
        <dbReference type="PROSITE-ProRule" id="PRU01363"/>
    </source>
</evidence>
<dbReference type="SUPFAM" id="SSF47336">
    <property type="entry name" value="ACP-like"/>
    <property type="match status" value="1"/>
</dbReference>
<dbReference type="InterPro" id="IPR018201">
    <property type="entry name" value="Ketoacyl_synth_AS"/>
</dbReference>
<dbReference type="PROSITE" id="PS00606">
    <property type="entry name" value="KS3_1"/>
    <property type="match status" value="1"/>
</dbReference>
<dbReference type="SUPFAM" id="SSF51735">
    <property type="entry name" value="NAD(P)-binding Rossmann-fold domains"/>
    <property type="match status" value="2"/>
</dbReference>
<evidence type="ECO:0000313" key="8">
    <source>
        <dbReference type="EMBL" id="MBL0003860.1"/>
    </source>
</evidence>
<feature type="domain" description="PKS/mFAS DH" evidence="7">
    <location>
        <begin position="645"/>
        <end position="925"/>
    </location>
</feature>
<dbReference type="InterPro" id="IPR009081">
    <property type="entry name" value="PP-bd_ACP"/>
</dbReference>
<dbReference type="InterPro" id="IPR020841">
    <property type="entry name" value="PKS_Beta-ketoAc_synthase_dom"/>
</dbReference>
<dbReference type="InterPro" id="IPR057326">
    <property type="entry name" value="KR_dom"/>
</dbReference>
<protein>
    <submittedName>
        <fullName evidence="8">SDR family NAD(P)-dependent oxidoreductase</fullName>
    </submittedName>
</protein>
<dbReference type="InterPro" id="IPR036291">
    <property type="entry name" value="NAD(P)-bd_dom_sf"/>
</dbReference>
<dbReference type="Pfam" id="PF00550">
    <property type="entry name" value="PP-binding"/>
    <property type="match status" value="1"/>
</dbReference>
<dbReference type="GO" id="GO:0031177">
    <property type="term" value="F:phosphopantetheine binding"/>
    <property type="evidence" value="ECO:0007669"/>
    <property type="project" value="InterPro"/>
</dbReference>
<dbReference type="SMART" id="SM00825">
    <property type="entry name" value="PKS_KS"/>
    <property type="match status" value="1"/>
</dbReference>
<dbReference type="InterPro" id="IPR050091">
    <property type="entry name" value="PKS_NRPS_Biosynth_Enz"/>
</dbReference>
<dbReference type="Pfam" id="PF21089">
    <property type="entry name" value="PKS_DH_N"/>
    <property type="match status" value="1"/>
</dbReference>
<dbReference type="InterPro" id="IPR036736">
    <property type="entry name" value="ACP-like_sf"/>
</dbReference>
<feature type="region of interest" description="N-terminal hotdog fold" evidence="4">
    <location>
        <begin position="645"/>
        <end position="766"/>
    </location>
</feature>
<dbReference type="InterPro" id="IPR016039">
    <property type="entry name" value="Thiolase-like"/>
</dbReference>
<dbReference type="Proteomes" id="UP000886632">
    <property type="component" value="Unassembled WGS sequence"/>
</dbReference>
<name>A0A9D7T7P4_9MICO</name>
<feature type="active site" description="Proton acceptor; for dehydratase activity" evidence="4">
    <location>
        <position position="676"/>
    </location>
</feature>
<dbReference type="InterPro" id="IPR049552">
    <property type="entry name" value="PKS_DH_N"/>
</dbReference>
<keyword evidence="3" id="KW-0808">Transferase</keyword>
<dbReference type="SMART" id="SM00823">
    <property type="entry name" value="PKS_PP"/>
    <property type="match status" value="1"/>
</dbReference>
<evidence type="ECO:0000259" key="6">
    <source>
        <dbReference type="PROSITE" id="PS52004"/>
    </source>
</evidence>
<evidence type="ECO:0000256" key="3">
    <source>
        <dbReference type="ARBA" id="ARBA00022679"/>
    </source>
</evidence>
<dbReference type="InterPro" id="IPR013968">
    <property type="entry name" value="PKS_KR"/>
</dbReference>
<proteinExistence type="predicted"/>
<dbReference type="InterPro" id="IPR032821">
    <property type="entry name" value="PKS_assoc"/>
</dbReference>
<keyword evidence="2" id="KW-0597">Phosphoprotein</keyword>
<dbReference type="Gene3D" id="3.40.47.10">
    <property type="match status" value="1"/>
</dbReference>
<dbReference type="Gene3D" id="1.10.1200.10">
    <property type="entry name" value="ACP-like"/>
    <property type="match status" value="1"/>
</dbReference>
<dbReference type="Pfam" id="PF14765">
    <property type="entry name" value="PS-DH"/>
    <property type="match status" value="1"/>
</dbReference>
<dbReference type="GO" id="GO:0004315">
    <property type="term" value="F:3-oxoacyl-[acyl-carrier-protein] synthase activity"/>
    <property type="evidence" value="ECO:0007669"/>
    <property type="project" value="InterPro"/>
</dbReference>
<reference evidence="8" key="1">
    <citation type="submission" date="2020-10" db="EMBL/GenBank/DDBJ databases">
        <title>Connecting structure to function with the recovery of over 1000 high-quality activated sludge metagenome-assembled genomes encoding full-length rRNA genes using long-read sequencing.</title>
        <authorList>
            <person name="Singleton C.M."/>
            <person name="Petriglieri F."/>
            <person name="Kristensen J.M."/>
            <person name="Kirkegaard R.H."/>
            <person name="Michaelsen T.Y."/>
            <person name="Andersen M.H."/>
            <person name="Karst S.M."/>
            <person name="Dueholm M.S."/>
            <person name="Nielsen P.H."/>
            <person name="Albertsen M."/>
        </authorList>
    </citation>
    <scope>NUCLEOTIDE SEQUENCE</scope>
    <source>
        <strain evidence="8">Ribe_18-Q3-R11-54_MAXAC.001</strain>
    </source>
</reference>
<evidence type="ECO:0000313" key="9">
    <source>
        <dbReference type="Proteomes" id="UP000886632"/>
    </source>
</evidence>
<feature type="region of interest" description="C-terminal hotdog fold" evidence="4">
    <location>
        <begin position="780"/>
        <end position="925"/>
    </location>
</feature>
<dbReference type="SMART" id="SM00822">
    <property type="entry name" value="PKS_KR"/>
    <property type="match status" value="1"/>
</dbReference>